<name>A0B8Y0_METTP</name>
<dbReference type="NCBIfam" id="TIGR01149">
    <property type="entry name" value="mtrG"/>
    <property type="match status" value="1"/>
</dbReference>
<keyword evidence="5 10" id="KW-0812">Transmembrane</keyword>
<comment type="catalytic activity">
    <reaction evidence="10">
        <text>5-methyl-5,6,7,8-tetrahydromethanopterin + coenzyme M + 2 Na(+)(in) = 5,6,7,8-tetrahydromethanopterin + methyl-coenzyme M + 2 Na(+)(out)</text>
        <dbReference type="Rhea" id="RHEA:53492"/>
        <dbReference type="ChEBI" id="CHEBI:29101"/>
        <dbReference type="ChEBI" id="CHEBI:58103"/>
        <dbReference type="ChEBI" id="CHEBI:58116"/>
        <dbReference type="ChEBI" id="CHEBI:58286"/>
        <dbReference type="ChEBI" id="CHEBI:58319"/>
        <dbReference type="EC" id="7.2.1.4"/>
    </reaction>
</comment>
<dbReference type="GO" id="GO:0006730">
    <property type="term" value="P:one-carbon metabolic process"/>
    <property type="evidence" value="ECO:0007669"/>
    <property type="project" value="UniProtKB-UniRule"/>
</dbReference>
<dbReference type="AlphaFoldDB" id="A0B8Y0"/>
<dbReference type="Proteomes" id="UP000000674">
    <property type="component" value="Chromosome"/>
</dbReference>
<dbReference type="HAMAP" id="MF_01500">
    <property type="entry name" value="MtrG"/>
    <property type="match status" value="1"/>
</dbReference>
<dbReference type="RefSeq" id="WP_011696546.1">
    <property type="nucleotide sequence ID" value="NC_008553.1"/>
</dbReference>
<keyword evidence="9 10" id="KW-0472">Membrane</keyword>
<keyword evidence="12" id="KW-1185">Reference proteome</keyword>
<dbReference type="InterPro" id="IPR005866">
    <property type="entry name" value="THM_MeTrfase_su_G"/>
</dbReference>
<evidence type="ECO:0000256" key="6">
    <source>
        <dbReference type="ARBA" id="ARBA00022967"/>
    </source>
</evidence>
<evidence type="ECO:0000256" key="1">
    <source>
        <dbReference type="ARBA" id="ARBA00022475"/>
    </source>
</evidence>
<dbReference type="HOGENOM" id="CLU_191926_0_0_2"/>
<proteinExistence type="inferred from homology"/>
<evidence type="ECO:0000256" key="9">
    <source>
        <dbReference type="ARBA" id="ARBA00023136"/>
    </source>
</evidence>
<comment type="subcellular location">
    <subcellularLocation>
        <location evidence="10">Cell membrane</location>
        <topology evidence="10">Single-pass membrane protein</topology>
    </subcellularLocation>
</comment>
<dbReference type="EMBL" id="CP000477">
    <property type="protein sequence ID" value="ABK15154.1"/>
    <property type="molecule type" value="Genomic_DNA"/>
</dbReference>
<protein>
    <recommendedName>
        <fullName evidence="10">Tetrahydromethanopterin S-methyltransferase subunit G</fullName>
        <ecNumber evidence="10">7.2.1.4</ecNumber>
    </recommendedName>
    <alternativeName>
        <fullName evidence="10">N5-methyltetrahydromethanopterin--coenzyme M methyltransferase subunit G</fullName>
    </alternativeName>
</protein>
<dbReference type="GO" id="GO:0005886">
    <property type="term" value="C:plasma membrane"/>
    <property type="evidence" value="ECO:0007669"/>
    <property type="project" value="UniProtKB-SubCell"/>
</dbReference>
<evidence type="ECO:0000256" key="5">
    <source>
        <dbReference type="ARBA" id="ARBA00022692"/>
    </source>
</evidence>
<evidence type="ECO:0000256" key="4">
    <source>
        <dbReference type="ARBA" id="ARBA00022679"/>
    </source>
</evidence>
<dbReference type="STRING" id="349307.Mthe_1379"/>
<keyword evidence="2 10" id="KW-0554">One-carbon metabolism</keyword>
<dbReference type="EC" id="7.2.1.4" evidence="10"/>
<keyword evidence="6 10" id="KW-1278">Translocase</keyword>
<keyword evidence="1 10" id="KW-1003">Cell membrane</keyword>
<comment type="pathway">
    <text evidence="10">One-carbon metabolism; methanogenesis from CO(2); methyl-coenzyme M from 5,10-methylene-5,6,7,8-tetrahydromethanopterin: step 2/2.</text>
</comment>
<evidence type="ECO:0000313" key="11">
    <source>
        <dbReference type="EMBL" id="ABK15154.1"/>
    </source>
</evidence>
<keyword evidence="4 10" id="KW-0808">Transferase</keyword>
<comment type="similarity">
    <text evidence="10">Belongs to the MtrG family.</text>
</comment>
<gene>
    <name evidence="10" type="primary">mtrG</name>
    <name evidence="11" type="ordered locus">Mthe_1379</name>
</gene>
<organism evidence="11 12">
    <name type="scientific">Methanothrix thermoacetophila (strain DSM 6194 / JCM 14653 / NBRC 101360 / PT)</name>
    <name type="common">Methanosaeta thermophila</name>
    <dbReference type="NCBI Taxonomy" id="349307"/>
    <lineage>
        <taxon>Archaea</taxon>
        <taxon>Methanobacteriati</taxon>
        <taxon>Methanobacteriota</taxon>
        <taxon>Stenosarchaea group</taxon>
        <taxon>Methanomicrobia</taxon>
        <taxon>Methanotrichales</taxon>
        <taxon>Methanotrichaceae</taxon>
        <taxon>Methanothrix</taxon>
    </lineage>
</organism>
<reference evidence="11 12" key="1">
    <citation type="submission" date="2006-10" db="EMBL/GenBank/DDBJ databases">
        <title>Complete sequence of Methanosaeta thermophila PT.</title>
        <authorList>
            <consortium name="US DOE Joint Genome Institute"/>
            <person name="Copeland A."/>
            <person name="Lucas S."/>
            <person name="Lapidus A."/>
            <person name="Barry K."/>
            <person name="Detter J.C."/>
            <person name="Glavina del Rio T."/>
            <person name="Hammon N."/>
            <person name="Israni S."/>
            <person name="Pitluck S."/>
            <person name="Chain P."/>
            <person name="Malfatti S."/>
            <person name="Shin M."/>
            <person name="Vergez L."/>
            <person name="Schmutz J."/>
            <person name="Larimer F."/>
            <person name="Land M."/>
            <person name="Hauser L."/>
            <person name="Kyrpides N."/>
            <person name="Kim E."/>
            <person name="Smith K.S."/>
            <person name="Ingram-Smith C."/>
            <person name="Richardson P."/>
        </authorList>
    </citation>
    <scope>NUCLEOTIDE SEQUENCE [LARGE SCALE GENOMIC DNA]</scope>
    <source>
        <strain evidence="12">DSM 6194 / JCM 14653 / NBRC 101360 / PT</strain>
    </source>
</reference>
<sequence length="84" mass="9432">MADEAKDTKPVVPVAVVDRDQYREIMARLDKIEEKIEFYSAEKFMRAGKSVGRDLGVAYGVCAGLIIILAYILFMYAGNWAKVI</sequence>
<keyword evidence="7 10" id="KW-1133">Transmembrane helix</keyword>
<dbReference type="OrthoDB" id="147532at2157"/>
<comment type="function">
    <text evidence="10">Part of a complex that catalyzes the formation of methyl-coenzyme M and tetrahydromethanopterin from coenzyme M and methyl-tetrahydromethanopterin. This is an energy-conserving, sodium-ion translocating step.</text>
</comment>
<dbReference type="UniPathway" id="UPA00640">
    <property type="reaction ID" value="UER00698"/>
</dbReference>
<evidence type="ECO:0000256" key="8">
    <source>
        <dbReference type="ARBA" id="ARBA00022994"/>
    </source>
</evidence>
<accession>A0B8Y0</accession>
<comment type="subunit">
    <text evidence="10">The complex is composed of 8 subunits; MtrA, MtrB, MtrC, MtrD, MtrE, MtrF, MtrG and MtrH.</text>
</comment>
<dbReference type="GO" id="GO:0019386">
    <property type="term" value="P:methanogenesis, from carbon dioxide"/>
    <property type="evidence" value="ECO:0007669"/>
    <property type="project" value="UniProtKB-UniRule"/>
</dbReference>
<evidence type="ECO:0000256" key="7">
    <source>
        <dbReference type="ARBA" id="ARBA00022989"/>
    </source>
</evidence>
<dbReference type="KEGG" id="mtp:Mthe_1379"/>
<evidence type="ECO:0000256" key="10">
    <source>
        <dbReference type="HAMAP-Rule" id="MF_01500"/>
    </source>
</evidence>
<keyword evidence="3 10" id="KW-0489">Methyltransferase</keyword>
<feature type="transmembrane region" description="Helical" evidence="10">
    <location>
        <begin position="55"/>
        <end position="77"/>
    </location>
</feature>
<dbReference type="GO" id="GO:0030269">
    <property type="term" value="F:tetrahydromethanopterin S-methyltransferase activity"/>
    <property type="evidence" value="ECO:0007669"/>
    <property type="project" value="UniProtKB-UniRule"/>
</dbReference>
<dbReference type="Pfam" id="PF04210">
    <property type="entry name" value="MtrG"/>
    <property type="match status" value="1"/>
</dbReference>
<evidence type="ECO:0000256" key="2">
    <source>
        <dbReference type="ARBA" id="ARBA00022563"/>
    </source>
</evidence>
<evidence type="ECO:0000256" key="3">
    <source>
        <dbReference type="ARBA" id="ARBA00022603"/>
    </source>
</evidence>
<dbReference type="GeneID" id="4462045"/>
<keyword evidence="8 10" id="KW-0484">Methanogenesis</keyword>
<evidence type="ECO:0000313" key="12">
    <source>
        <dbReference type="Proteomes" id="UP000000674"/>
    </source>
</evidence>
<dbReference type="GO" id="GO:0032259">
    <property type="term" value="P:methylation"/>
    <property type="evidence" value="ECO:0007669"/>
    <property type="project" value="UniProtKB-KW"/>
</dbReference>